<dbReference type="OrthoDB" id="5875457at2"/>
<evidence type="ECO:0000313" key="2">
    <source>
        <dbReference type="EMBL" id="RJG42114.1"/>
    </source>
</evidence>
<protein>
    <recommendedName>
        <fullName evidence="4">Adhesin</fullName>
    </recommendedName>
</protein>
<comment type="caution">
    <text evidence="2">The sequence shown here is derived from an EMBL/GenBank/DDBJ whole genome shotgun (WGS) entry which is preliminary data.</text>
</comment>
<name>A0A418YC99_9GAMM</name>
<evidence type="ECO:0000313" key="3">
    <source>
        <dbReference type="Proteomes" id="UP000283255"/>
    </source>
</evidence>
<organism evidence="2 3">
    <name type="scientific">Motilimonas pumila</name>
    <dbReference type="NCBI Taxonomy" id="2303987"/>
    <lineage>
        <taxon>Bacteria</taxon>
        <taxon>Pseudomonadati</taxon>
        <taxon>Pseudomonadota</taxon>
        <taxon>Gammaproteobacteria</taxon>
        <taxon>Alteromonadales</taxon>
        <taxon>Alteromonadales genera incertae sedis</taxon>
        <taxon>Motilimonas</taxon>
    </lineage>
</organism>
<feature type="signal peptide" evidence="1">
    <location>
        <begin position="1"/>
        <end position="18"/>
    </location>
</feature>
<keyword evidence="1" id="KW-0732">Signal</keyword>
<sequence>MKYSFACLALLFSTSSFANAVIDCTYTQVSDRDGLTPTELQLKFELNPDGPRGFVIDDKGTRQVQLVYKGNGASFIDESSTGEVFLTTVDRQLNSTHSRHQVSLQGSLFPQQYYGKCKANKPW</sequence>
<feature type="chain" id="PRO_5019035031" description="Adhesin" evidence="1">
    <location>
        <begin position="19"/>
        <end position="123"/>
    </location>
</feature>
<evidence type="ECO:0000256" key="1">
    <source>
        <dbReference type="SAM" id="SignalP"/>
    </source>
</evidence>
<gene>
    <name evidence="2" type="ORF">D1Z90_15120</name>
</gene>
<keyword evidence="3" id="KW-1185">Reference proteome</keyword>
<reference evidence="2 3" key="2">
    <citation type="submission" date="2019-01" db="EMBL/GenBank/DDBJ databases">
        <title>Motilimonas pumilus sp. nov., isolated from the gut of sea cucumber (Apostichopus japonicus).</title>
        <authorList>
            <person name="Wang F.-Q."/>
            <person name="Ren L.-H."/>
            <person name="Lin Y.-W."/>
            <person name="Sun G.-H."/>
            <person name="Du Z.-J."/>
            <person name="Zhao J.-X."/>
            <person name="Liu X.-J."/>
            <person name="Liu L.-J."/>
        </authorList>
    </citation>
    <scope>NUCLEOTIDE SEQUENCE [LARGE SCALE GENOMIC DNA]</scope>
    <source>
        <strain evidence="2 3">PLHSC7-2</strain>
    </source>
</reference>
<dbReference type="EMBL" id="QZCH01000021">
    <property type="protein sequence ID" value="RJG42114.1"/>
    <property type="molecule type" value="Genomic_DNA"/>
</dbReference>
<accession>A0A418YC99</accession>
<reference evidence="2 3" key="1">
    <citation type="submission" date="2018-09" db="EMBL/GenBank/DDBJ databases">
        <authorList>
            <person name="Wang F."/>
        </authorList>
    </citation>
    <scope>NUCLEOTIDE SEQUENCE [LARGE SCALE GENOMIC DNA]</scope>
    <source>
        <strain evidence="2 3">PLHSC7-2</strain>
    </source>
</reference>
<evidence type="ECO:0008006" key="4">
    <source>
        <dbReference type="Google" id="ProtNLM"/>
    </source>
</evidence>
<dbReference type="Proteomes" id="UP000283255">
    <property type="component" value="Unassembled WGS sequence"/>
</dbReference>
<proteinExistence type="predicted"/>
<dbReference type="AlphaFoldDB" id="A0A418YC99"/>
<dbReference type="RefSeq" id="WP_119911622.1">
    <property type="nucleotide sequence ID" value="NZ_QZCH01000021.1"/>
</dbReference>